<evidence type="ECO:0000313" key="2">
    <source>
        <dbReference type="Proteomes" id="UP001497527"/>
    </source>
</evidence>
<accession>A0ABP1EUQ5</accession>
<dbReference type="RefSeq" id="WP_348713874.1">
    <property type="nucleotide sequence ID" value="NZ_CAXJIO010000002.1"/>
</dbReference>
<keyword evidence="2" id="KW-1185">Reference proteome</keyword>
<dbReference type="Proteomes" id="UP001497527">
    <property type="component" value="Unassembled WGS sequence"/>
</dbReference>
<evidence type="ECO:0000313" key="1">
    <source>
        <dbReference type="EMBL" id="CAL2101123.1"/>
    </source>
</evidence>
<proteinExistence type="predicted"/>
<reference evidence="1 2" key="1">
    <citation type="submission" date="2024-05" db="EMBL/GenBank/DDBJ databases">
        <authorList>
            <person name="Duchaud E."/>
        </authorList>
    </citation>
    <scope>NUCLEOTIDE SEQUENCE [LARGE SCALE GENOMIC DNA]</scope>
    <source>
        <strain evidence="1">Ena-SAMPLE-TAB-13-05-2024-13:56:06:370-140308</strain>
    </source>
</reference>
<protein>
    <submittedName>
        <fullName evidence="1">Uncharacterized protein</fullName>
    </submittedName>
</protein>
<name>A0ABP1EUQ5_9FLAO</name>
<sequence>MKIPSTELPETIEDTVLERNNPRFLDLTKHQIFIDTTGNSKNYKSIISWKESDLDKALISASLKELGVEIKDKNIDTYNFPIHYISLRKLNNEFVLLDPCDGIDPRFAIKKNAFVFYGPLESYVEVITKLVRISKNKIKLELKTHKSLSSDQRSILEIERIKDFLYVMTYQNEKNKKEYYLTTVDYAKDFDVVVNHCPTMKMPAIIDRLDNFKGNEIIEVVE</sequence>
<dbReference type="EMBL" id="CAXJIO010000002">
    <property type="protein sequence ID" value="CAL2101123.1"/>
    <property type="molecule type" value="Genomic_DNA"/>
</dbReference>
<gene>
    <name evidence="1" type="ORF">T190423A01A_110013</name>
</gene>
<organism evidence="1 2">
    <name type="scientific">Tenacibaculum polynesiense</name>
    <dbReference type="NCBI Taxonomy" id="3137857"/>
    <lineage>
        <taxon>Bacteria</taxon>
        <taxon>Pseudomonadati</taxon>
        <taxon>Bacteroidota</taxon>
        <taxon>Flavobacteriia</taxon>
        <taxon>Flavobacteriales</taxon>
        <taxon>Flavobacteriaceae</taxon>
        <taxon>Tenacibaculum</taxon>
    </lineage>
</organism>
<comment type="caution">
    <text evidence="1">The sequence shown here is derived from an EMBL/GenBank/DDBJ whole genome shotgun (WGS) entry which is preliminary data.</text>
</comment>